<name>A0A7R9JCX9_TIMCA</name>
<evidence type="ECO:0000256" key="1">
    <source>
        <dbReference type="SAM" id="MobiDB-lite"/>
    </source>
</evidence>
<sequence length="128" mass="14112">MLKRLIYMMNGICPVECRDYIEELYPHLRGGKRKTVLSTPDRDPNPNHPVIGTPVDCKNDALSPKVRQEWSCAMEETDTSTTTKVSDSAYSNSCNSKSQRSSESSKSRLSNSSGSSGYGDNPSTLSSR</sequence>
<protein>
    <submittedName>
        <fullName evidence="2">(California timema) hypothetical protein</fullName>
    </submittedName>
</protein>
<feature type="region of interest" description="Disordered" evidence="1">
    <location>
        <begin position="29"/>
        <end position="60"/>
    </location>
</feature>
<reference evidence="2" key="1">
    <citation type="submission" date="2020-11" db="EMBL/GenBank/DDBJ databases">
        <authorList>
            <person name="Tran Van P."/>
        </authorList>
    </citation>
    <scope>NUCLEOTIDE SEQUENCE</scope>
</reference>
<feature type="region of interest" description="Disordered" evidence="1">
    <location>
        <begin position="73"/>
        <end position="128"/>
    </location>
</feature>
<evidence type="ECO:0000313" key="2">
    <source>
        <dbReference type="EMBL" id="CAD7576995.1"/>
    </source>
</evidence>
<dbReference type="EMBL" id="OE184949">
    <property type="protein sequence ID" value="CAD7576995.1"/>
    <property type="molecule type" value="Genomic_DNA"/>
</dbReference>
<dbReference type="AlphaFoldDB" id="A0A7R9JCX9"/>
<gene>
    <name evidence="2" type="ORF">TCMB3V08_LOCUS9552</name>
</gene>
<organism evidence="2">
    <name type="scientific">Timema californicum</name>
    <name type="common">California timema</name>
    <name type="synonym">Walking stick</name>
    <dbReference type="NCBI Taxonomy" id="61474"/>
    <lineage>
        <taxon>Eukaryota</taxon>
        <taxon>Metazoa</taxon>
        <taxon>Ecdysozoa</taxon>
        <taxon>Arthropoda</taxon>
        <taxon>Hexapoda</taxon>
        <taxon>Insecta</taxon>
        <taxon>Pterygota</taxon>
        <taxon>Neoptera</taxon>
        <taxon>Polyneoptera</taxon>
        <taxon>Phasmatodea</taxon>
        <taxon>Timematodea</taxon>
        <taxon>Timematoidea</taxon>
        <taxon>Timematidae</taxon>
        <taxon>Timema</taxon>
    </lineage>
</organism>
<feature type="compositionally biased region" description="Low complexity" evidence="1">
    <location>
        <begin position="79"/>
        <end position="115"/>
    </location>
</feature>
<proteinExistence type="predicted"/>
<accession>A0A7R9JCX9</accession>